<dbReference type="InterPro" id="IPR023650">
    <property type="entry name" value="Beta-lactam_class-A_AS"/>
</dbReference>
<proteinExistence type="inferred from homology"/>
<dbReference type="InterPro" id="IPR045155">
    <property type="entry name" value="Beta-lactam_cat"/>
</dbReference>
<dbReference type="Proteomes" id="UP000198901">
    <property type="component" value="Unassembled WGS sequence"/>
</dbReference>
<sequence length="295" mass="31864">MTPRAWLTALCMIASVAATAQSASLRTELVRIAEASRGVTGIAVTQLETGDTLSVRGREHFPMQSVFKFPLALAILDLADKGRLSLDKTVRVLPNDLVPTYSPLREAYPNGNVDITIAELLRYSVSLSDNIACDLLFRELGGPDKLEKYLRKLGLTGISVKATEAQMATGWNVQYTNWCEPKTMNDLLVRFFTGKILGTASTERLRKWMLDTPTGSARLKGRLPAGTPVVHKTGTSSTNEKGIAAATNDAGVITLPGGGHVAVTVFVSDSSAGLKDREETIARVALAVYQHYTKN</sequence>
<keyword evidence="4 6" id="KW-0378">Hydrolase</keyword>
<organism evidence="9 10">
    <name type="scientific">Siphonobacter aquaeclarae</name>
    <dbReference type="NCBI Taxonomy" id="563176"/>
    <lineage>
        <taxon>Bacteria</taxon>
        <taxon>Pseudomonadati</taxon>
        <taxon>Bacteroidota</taxon>
        <taxon>Cytophagia</taxon>
        <taxon>Cytophagales</taxon>
        <taxon>Cytophagaceae</taxon>
        <taxon>Siphonobacter</taxon>
    </lineage>
</organism>
<evidence type="ECO:0000256" key="6">
    <source>
        <dbReference type="RuleBase" id="RU361140"/>
    </source>
</evidence>
<comment type="catalytic activity">
    <reaction evidence="1 6">
        <text>a beta-lactam + H2O = a substituted beta-amino acid</text>
        <dbReference type="Rhea" id="RHEA:20401"/>
        <dbReference type="ChEBI" id="CHEBI:15377"/>
        <dbReference type="ChEBI" id="CHEBI:35627"/>
        <dbReference type="ChEBI" id="CHEBI:140347"/>
        <dbReference type="EC" id="3.5.2.6"/>
    </reaction>
</comment>
<keyword evidence="10" id="KW-1185">Reference proteome</keyword>
<dbReference type="PANTHER" id="PTHR35333:SF3">
    <property type="entry name" value="BETA-LACTAMASE-TYPE TRANSPEPTIDASE FOLD CONTAINING PROTEIN"/>
    <property type="match status" value="1"/>
</dbReference>
<keyword evidence="5 6" id="KW-0046">Antibiotic resistance</keyword>
<evidence type="ECO:0000256" key="7">
    <source>
        <dbReference type="SAM" id="SignalP"/>
    </source>
</evidence>
<evidence type="ECO:0000256" key="3">
    <source>
        <dbReference type="ARBA" id="ARBA00012865"/>
    </source>
</evidence>
<dbReference type="SUPFAM" id="SSF56601">
    <property type="entry name" value="beta-lactamase/transpeptidase-like"/>
    <property type="match status" value="1"/>
</dbReference>
<dbReference type="STRING" id="563176.SAMN04488090_2486"/>
<dbReference type="InterPro" id="IPR012338">
    <property type="entry name" value="Beta-lactam/transpept-like"/>
</dbReference>
<evidence type="ECO:0000313" key="9">
    <source>
        <dbReference type="EMBL" id="SDM06603.1"/>
    </source>
</evidence>
<evidence type="ECO:0000256" key="2">
    <source>
        <dbReference type="ARBA" id="ARBA00009009"/>
    </source>
</evidence>
<dbReference type="GO" id="GO:0046677">
    <property type="term" value="P:response to antibiotic"/>
    <property type="evidence" value="ECO:0007669"/>
    <property type="project" value="UniProtKB-UniRule"/>
</dbReference>
<dbReference type="GO" id="GO:0008800">
    <property type="term" value="F:beta-lactamase activity"/>
    <property type="evidence" value="ECO:0007669"/>
    <property type="project" value="UniProtKB-UniRule"/>
</dbReference>
<dbReference type="EMBL" id="FNGS01000004">
    <property type="protein sequence ID" value="SDM06603.1"/>
    <property type="molecule type" value="Genomic_DNA"/>
</dbReference>
<dbReference type="PANTHER" id="PTHR35333">
    <property type="entry name" value="BETA-LACTAMASE"/>
    <property type="match status" value="1"/>
</dbReference>
<dbReference type="PRINTS" id="PR00118">
    <property type="entry name" value="BLACTAMASEA"/>
</dbReference>
<dbReference type="NCBIfam" id="NF033103">
    <property type="entry name" value="bla_class_A"/>
    <property type="match status" value="1"/>
</dbReference>
<accession>A0A1G9Q6P3</accession>
<dbReference type="OrthoDB" id="9772863at2"/>
<gene>
    <name evidence="9" type="ORF">SAMN04488090_2486</name>
</gene>
<dbReference type="EC" id="3.5.2.6" evidence="3 6"/>
<dbReference type="GO" id="GO:0030655">
    <property type="term" value="P:beta-lactam antibiotic catabolic process"/>
    <property type="evidence" value="ECO:0007669"/>
    <property type="project" value="InterPro"/>
</dbReference>
<evidence type="ECO:0000256" key="1">
    <source>
        <dbReference type="ARBA" id="ARBA00001526"/>
    </source>
</evidence>
<dbReference type="RefSeq" id="WP_093202380.1">
    <property type="nucleotide sequence ID" value="NZ_FNGS01000004.1"/>
</dbReference>
<evidence type="ECO:0000256" key="4">
    <source>
        <dbReference type="ARBA" id="ARBA00022801"/>
    </source>
</evidence>
<keyword evidence="7" id="KW-0732">Signal</keyword>
<evidence type="ECO:0000313" key="10">
    <source>
        <dbReference type="Proteomes" id="UP000198901"/>
    </source>
</evidence>
<feature type="domain" description="Beta-lactamase class A catalytic" evidence="8">
    <location>
        <begin position="41"/>
        <end position="267"/>
    </location>
</feature>
<feature type="chain" id="PRO_5011667222" description="Beta-lactamase" evidence="7">
    <location>
        <begin position="21"/>
        <end position="295"/>
    </location>
</feature>
<protein>
    <recommendedName>
        <fullName evidence="3 6">Beta-lactamase</fullName>
        <ecNumber evidence="3 6">3.5.2.6</ecNumber>
    </recommendedName>
</protein>
<dbReference type="InterPro" id="IPR000871">
    <property type="entry name" value="Beta-lactam_class-A"/>
</dbReference>
<dbReference type="Pfam" id="PF13354">
    <property type="entry name" value="Beta-lactamase2"/>
    <property type="match status" value="1"/>
</dbReference>
<feature type="signal peptide" evidence="7">
    <location>
        <begin position="1"/>
        <end position="20"/>
    </location>
</feature>
<dbReference type="Gene3D" id="3.40.710.10">
    <property type="entry name" value="DD-peptidase/beta-lactamase superfamily"/>
    <property type="match status" value="1"/>
</dbReference>
<evidence type="ECO:0000259" key="8">
    <source>
        <dbReference type="Pfam" id="PF13354"/>
    </source>
</evidence>
<evidence type="ECO:0000256" key="5">
    <source>
        <dbReference type="ARBA" id="ARBA00023251"/>
    </source>
</evidence>
<dbReference type="PROSITE" id="PS00146">
    <property type="entry name" value="BETA_LACTAMASE_A"/>
    <property type="match status" value="1"/>
</dbReference>
<name>A0A1G9Q6P3_9BACT</name>
<dbReference type="AlphaFoldDB" id="A0A1G9Q6P3"/>
<reference evidence="9 10" key="1">
    <citation type="submission" date="2016-10" db="EMBL/GenBank/DDBJ databases">
        <authorList>
            <person name="de Groot N.N."/>
        </authorList>
    </citation>
    <scope>NUCLEOTIDE SEQUENCE [LARGE SCALE GENOMIC DNA]</scope>
    <source>
        <strain evidence="9 10">DSM 21668</strain>
    </source>
</reference>
<comment type="similarity">
    <text evidence="2 6">Belongs to the class-A beta-lactamase family.</text>
</comment>